<sequence>TPKVICSDNLTCATLNVTLGGEITGNFNHQGGAITSNGIILHSHKHGGVRSGDESTGAPQ</sequence>
<dbReference type="InterPro" id="IPR040629">
    <property type="entry name" value="Phage_spike"/>
</dbReference>
<protein>
    <recommendedName>
        <fullName evidence="1">Phage spike trimer domain-containing protein</fullName>
    </recommendedName>
</protein>
<reference evidence="2 3" key="1">
    <citation type="submission" date="2014-01" db="EMBL/GenBank/DDBJ databases">
        <authorList>
            <person name="Durkin A.S."/>
            <person name="McCorrison J."/>
            <person name="Torralba M."/>
            <person name="Gillis M."/>
            <person name="Haft D.H."/>
            <person name="Methe B."/>
            <person name="Sutton G."/>
            <person name="Nelson K.E."/>
        </authorList>
    </citation>
    <scope>NUCLEOTIDE SEQUENCE [LARGE SCALE GENOMIC DNA]</scope>
    <source>
        <strain evidence="2 3">205/92</strain>
    </source>
</reference>
<dbReference type="EMBL" id="JALD01000081">
    <property type="protein sequence ID" value="EUD09197.1"/>
    <property type="molecule type" value="Genomic_DNA"/>
</dbReference>
<feature type="domain" description="Phage spike trimer" evidence="1">
    <location>
        <begin position="1"/>
        <end position="37"/>
    </location>
</feature>
<gene>
    <name evidence="2" type="ORF">HMPREF1563_0244</name>
</gene>
<feature type="non-terminal residue" evidence="2">
    <location>
        <position position="1"/>
    </location>
</feature>
<dbReference type="Pfam" id="PF18715">
    <property type="entry name" value="Phage_spike"/>
    <property type="match status" value="1"/>
</dbReference>
<evidence type="ECO:0000313" key="2">
    <source>
        <dbReference type="EMBL" id="EUD09197.1"/>
    </source>
</evidence>
<accession>A0AAV3M0J1</accession>
<comment type="caution">
    <text evidence="2">The sequence shown here is derived from an EMBL/GenBank/DDBJ whole genome shotgun (WGS) entry which is preliminary data.</text>
</comment>
<evidence type="ECO:0000259" key="1">
    <source>
        <dbReference type="Pfam" id="PF18715"/>
    </source>
</evidence>
<name>A0AAV3M0J1_9GAMM</name>
<evidence type="ECO:0000313" key="3">
    <source>
        <dbReference type="Proteomes" id="UP000022311"/>
    </source>
</evidence>
<proteinExistence type="predicted"/>
<dbReference type="Pfam" id="PF18946">
    <property type="entry name" value="Apex"/>
    <property type="match status" value="1"/>
</dbReference>
<dbReference type="AlphaFoldDB" id="A0AAV3M0J1"/>
<dbReference type="InterPro" id="IPR044033">
    <property type="entry name" value="GpV-like_apex"/>
</dbReference>
<organism evidence="2 3">
    <name type="scientific">Providencia alcalifaciens 205/92</name>
    <dbReference type="NCBI Taxonomy" id="1256988"/>
    <lineage>
        <taxon>Bacteria</taxon>
        <taxon>Pseudomonadati</taxon>
        <taxon>Pseudomonadota</taxon>
        <taxon>Gammaproteobacteria</taxon>
        <taxon>Enterobacterales</taxon>
        <taxon>Morganellaceae</taxon>
        <taxon>Providencia</taxon>
    </lineage>
</organism>
<dbReference type="Proteomes" id="UP000022311">
    <property type="component" value="Unassembled WGS sequence"/>
</dbReference>